<reference evidence="1 2" key="1">
    <citation type="submission" date="2019-11" db="EMBL/GenBank/DDBJ databases">
        <authorList>
            <person name="Li X."/>
        </authorList>
    </citation>
    <scope>NUCLEOTIDE SEQUENCE [LARGE SCALE GENOMIC DNA]</scope>
    <source>
        <strain evidence="1 2">L9</strain>
    </source>
</reference>
<dbReference type="Gene3D" id="3.40.50.1000">
    <property type="entry name" value="HAD superfamily/HAD-like"/>
    <property type="match status" value="1"/>
</dbReference>
<evidence type="ECO:0000313" key="1">
    <source>
        <dbReference type="EMBL" id="MUK90148.1"/>
    </source>
</evidence>
<keyword evidence="1" id="KW-0378">Hydrolase</keyword>
<dbReference type="PANTHER" id="PTHR10000:SF25">
    <property type="entry name" value="PHOSPHATASE YKRA-RELATED"/>
    <property type="match status" value="1"/>
</dbReference>
<dbReference type="NCBIfam" id="TIGR01484">
    <property type="entry name" value="HAD-SF-IIB"/>
    <property type="match status" value="1"/>
</dbReference>
<dbReference type="SFLD" id="SFLDS00003">
    <property type="entry name" value="Haloacid_Dehalogenase"/>
    <property type="match status" value="1"/>
</dbReference>
<dbReference type="InterPro" id="IPR023214">
    <property type="entry name" value="HAD_sf"/>
</dbReference>
<dbReference type="AlphaFoldDB" id="A0A6N8FR27"/>
<protein>
    <submittedName>
        <fullName evidence="1">Cof-type HAD-IIB family hydrolase</fullName>
    </submittedName>
</protein>
<dbReference type="RefSeq" id="WP_155670672.1">
    <property type="nucleotide sequence ID" value="NZ_WOCA01000018.1"/>
</dbReference>
<dbReference type="Gene3D" id="3.30.1240.10">
    <property type="match status" value="1"/>
</dbReference>
<dbReference type="Pfam" id="PF08282">
    <property type="entry name" value="Hydrolase_3"/>
    <property type="match status" value="1"/>
</dbReference>
<comment type="caution">
    <text evidence="1">The sequence shown here is derived from an EMBL/GenBank/DDBJ whole genome shotgun (WGS) entry which is preliminary data.</text>
</comment>
<dbReference type="NCBIfam" id="TIGR00099">
    <property type="entry name" value="Cof-subfamily"/>
    <property type="match status" value="1"/>
</dbReference>
<dbReference type="EMBL" id="WOCA01000018">
    <property type="protein sequence ID" value="MUK90148.1"/>
    <property type="molecule type" value="Genomic_DNA"/>
</dbReference>
<dbReference type="GO" id="GO:0000287">
    <property type="term" value="F:magnesium ion binding"/>
    <property type="evidence" value="ECO:0007669"/>
    <property type="project" value="TreeGrafter"/>
</dbReference>
<dbReference type="GO" id="GO:0005829">
    <property type="term" value="C:cytosol"/>
    <property type="evidence" value="ECO:0007669"/>
    <property type="project" value="TreeGrafter"/>
</dbReference>
<dbReference type="Proteomes" id="UP000469125">
    <property type="component" value="Unassembled WGS sequence"/>
</dbReference>
<sequence>MTYQILFLDIDGTILKPDHTYTDLTKEAISQVKEQGIEVFLSTGRPLHEIGELAEELGIESFIGYNGAYAVYQNEIILDEPMKEETINEFLTIANENDHELVLYTSEKNYFTTMEKPLVKTFLHTFQVMNNATINTDVTNQILGVTIMNLGSSQTSLYEFEDGIHLSPVTVAGIENTYDVIRKTVNKGEAVNHVLQRLDIPKEAAIAFGDGMNDKEMLQTVGEGFAMGNAHPELFKYANQRTTTVTESGIYYGLKKLGLVK</sequence>
<dbReference type="InterPro" id="IPR006379">
    <property type="entry name" value="HAD-SF_hydro_IIB"/>
</dbReference>
<dbReference type="SFLD" id="SFLDG01140">
    <property type="entry name" value="C2.B:_Phosphomannomutase_and_P"/>
    <property type="match status" value="1"/>
</dbReference>
<keyword evidence="2" id="KW-1185">Reference proteome</keyword>
<name>A0A6N8FR27_9BACI</name>
<proteinExistence type="predicted"/>
<dbReference type="InterPro" id="IPR000150">
    <property type="entry name" value="Cof"/>
</dbReference>
<dbReference type="PANTHER" id="PTHR10000">
    <property type="entry name" value="PHOSPHOSERINE PHOSPHATASE"/>
    <property type="match status" value="1"/>
</dbReference>
<organism evidence="1 2">
    <name type="scientific">Ornithinibacillus caprae</name>
    <dbReference type="NCBI Taxonomy" id="2678566"/>
    <lineage>
        <taxon>Bacteria</taxon>
        <taxon>Bacillati</taxon>
        <taxon>Bacillota</taxon>
        <taxon>Bacilli</taxon>
        <taxon>Bacillales</taxon>
        <taxon>Bacillaceae</taxon>
        <taxon>Ornithinibacillus</taxon>
    </lineage>
</organism>
<dbReference type="SUPFAM" id="SSF56784">
    <property type="entry name" value="HAD-like"/>
    <property type="match status" value="1"/>
</dbReference>
<evidence type="ECO:0000313" key="2">
    <source>
        <dbReference type="Proteomes" id="UP000469125"/>
    </source>
</evidence>
<dbReference type="InterPro" id="IPR036412">
    <property type="entry name" value="HAD-like_sf"/>
</dbReference>
<gene>
    <name evidence="1" type="ORF">GMD78_17380</name>
</gene>
<accession>A0A6N8FR27</accession>
<dbReference type="PROSITE" id="PS01229">
    <property type="entry name" value="COF_2"/>
    <property type="match status" value="1"/>
</dbReference>
<dbReference type="GO" id="GO:0016791">
    <property type="term" value="F:phosphatase activity"/>
    <property type="evidence" value="ECO:0007669"/>
    <property type="project" value="UniProtKB-ARBA"/>
</dbReference>